<organism evidence="1 2">
    <name type="scientific">Araneus ventricosus</name>
    <name type="common">Orbweaver spider</name>
    <name type="synonym">Epeira ventricosa</name>
    <dbReference type="NCBI Taxonomy" id="182803"/>
    <lineage>
        <taxon>Eukaryota</taxon>
        <taxon>Metazoa</taxon>
        <taxon>Ecdysozoa</taxon>
        <taxon>Arthropoda</taxon>
        <taxon>Chelicerata</taxon>
        <taxon>Arachnida</taxon>
        <taxon>Araneae</taxon>
        <taxon>Araneomorphae</taxon>
        <taxon>Entelegynae</taxon>
        <taxon>Araneoidea</taxon>
        <taxon>Araneidae</taxon>
        <taxon>Araneus</taxon>
    </lineage>
</organism>
<sequence length="113" mass="12587">MASVAPGTDLGLSCDIPGDSSITYIQMKRRHKLQIRWGGGKTKGENENEEAFMYEAKHFFESKTQNIVVPHLATNLSRTQTNNLGAFYPVSPLLHPSEGGGDRICVFKYISER</sequence>
<name>A0A4Y2BE98_ARAVE</name>
<dbReference type="EMBL" id="BGPR01000072">
    <property type="protein sequence ID" value="GBL90540.1"/>
    <property type="molecule type" value="Genomic_DNA"/>
</dbReference>
<reference evidence="1 2" key="1">
    <citation type="journal article" date="2019" name="Sci. Rep.">
        <title>Orb-weaving spider Araneus ventricosus genome elucidates the spidroin gene catalogue.</title>
        <authorList>
            <person name="Kono N."/>
            <person name="Nakamura H."/>
            <person name="Ohtoshi R."/>
            <person name="Moran D.A.P."/>
            <person name="Shinohara A."/>
            <person name="Yoshida Y."/>
            <person name="Fujiwara M."/>
            <person name="Mori M."/>
            <person name="Tomita M."/>
            <person name="Arakawa K."/>
        </authorList>
    </citation>
    <scope>NUCLEOTIDE SEQUENCE [LARGE SCALE GENOMIC DNA]</scope>
</reference>
<accession>A0A4Y2BE98</accession>
<evidence type="ECO:0000313" key="2">
    <source>
        <dbReference type="Proteomes" id="UP000499080"/>
    </source>
</evidence>
<evidence type="ECO:0000313" key="1">
    <source>
        <dbReference type="EMBL" id="GBL90540.1"/>
    </source>
</evidence>
<gene>
    <name evidence="1" type="ORF">AVEN_179457_1</name>
</gene>
<keyword evidence="2" id="KW-1185">Reference proteome</keyword>
<protein>
    <submittedName>
        <fullName evidence="1">Uncharacterized protein</fullName>
    </submittedName>
</protein>
<proteinExistence type="predicted"/>
<comment type="caution">
    <text evidence="1">The sequence shown here is derived from an EMBL/GenBank/DDBJ whole genome shotgun (WGS) entry which is preliminary data.</text>
</comment>
<dbReference type="AlphaFoldDB" id="A0A4Y2BE98"/>
<dbReference type="Proteomes" id="UP000499080">
    <property type="component" value="Unassembled WGS sequence"/>
</dbReference>